<protein>
    <submittedName>
        <fullName evidence="8">Homologous pairing protein 1</fullName>
    </submittedName>
</protein>
<proteinExistence type="evidence at transcript level"/>
<feature type="compositionally biased region" description="Polar residues" evidence="6">
    <location>
        <begin position="534"/>
        <end position="547"/>
    </location>
</feature>
<keyword evidence="4" id="KW-0539">Nucleus</keyword>
<evidence type="ECO:0000256" key="4">
    <source>
        <dbReference type="ARBA" id="ARBA00023242"/>
    </source>
</evidence>
<keyword evidence="5" id="KW-0469">Meiosis</keyword>
<evidence type="ECO:0000259" key="7">
    <source>
        <dbReference type="PROSITE" id="PS50815"/>
    </source>
</evidence>
<feature type="compositionally biased region" description="Basic residues" evidence="6">
    <location>
        <begin position="561"/>
        <end position="573"/>
    </location>
</feature>
<dbReference type="PANTHER" id="PTHR48225">
    <property type="entry name" value="HORMA DOMAIN-CONTAINING PROTEIN 1"/>
    <property type="match status" value="1"/>
</dbReference>
<evidence type="ECO:0000256" key="5">
    <source>
        <dbReference type="ARBA" id="ARBA00023254"/>
    </source>
</evidence>
<name>A0A0K0MXL5_9CHLO</name>
<feature type="compositionally biased region" description="Polar residues" evidence="6">
    <location>
        <begin position="282"/>
        <end position="291"/>
    </location>
</feature>
<sequence length="646" mass="70667">MYPCGARKISKLHGSALQGVRKQAVAQIQKQNVLTAQESLSVVRSLLRVSIYHVSYLRGLFEEQAFNVVDMENLQGMQFHMVLPVNEETKRLVDWIEKGVFEALENRYLKTLIFGIAADEDGASLLEEYKFSFEYDEAGVVSMKLNNADAGKDSQKGKPDYKSVRFQVVKLMRMVIHICHTLSPVPDNCYVFMKLVYHGHCPEDYEPPGFQAAKPIQPHFQRQPFSMALGGIATGFHNVGLQVLSALDENADNGATESGQESCPAADMEDVKQQLSEKEATKSVSLQSRQQPRTHPKHMPVSDTISGHDTKKDELKPCQGDSKSPKLQEKLAAVREYCLRRNQVDATDIMEAFVDVQLFVLDDNILPRLLEEGTLRRTAVADRYDVSQAQAAPTDGNGQAARTLADTKAFGPHTQPSQQQLNGHRDQQGAHATQPSPPLAGSIEMQASDSSSRSMGEPSVVAQERPLMADAAARMQSLTVNGREPANDMVMEDQEQQQPAAQRAKQGRAGAAASKPHGGWRTKGSQRARPRGTIASQGGQLKQNESISGGCAAESASVAKGQKKKPAAKKGRPRTSASIAASGTGVQSEGTLEQEASEGPHPSPVVDANVWYASQLSQETRTRKAKMSIVEQPIRQSKRVRRLPPS</sequence>
<dbReference type="GO" id="GO:0051321">
    <property type="term" value="P:meiotic cell cycle"/>
    <property type="evidence" value="ECO:0007669"/>
    <property type="project" value="UniProtKB-KW"/>
</dbReference>
<gene>
    <name evidence="8" type="primary">hop1</name>
</gene>
<feature type="region of interest" description="Disordered" evidence="6">
    <location>
        <begin position="493"/>
        <end position="646"/>
    </location>
</feature>
<organism evidence="8">
    <name type="scientific">Prasiolopsis wulf-kochii</name>
    <dbReference type="NCBI Taxonomy" id="3239232"/>
    <lineage>
        <taxon>Eukaryota</taxon>
        <taxon>Viridiplantae</taxon>
        <taxon>Chlorophyta</taxon>
        <taxon>core chlorophytes</taxon>
        <taxon>Trebouxiophyceae</taxon>
        <taxon>Prasiolales</taxon>
        <taxon>Prasiolaceae</taxon>
        <taxon>Prasiolopsis</taxon>
    </lineage>
</organism>
<dbReference type="InterPro" id="IPR003511">
    <property type="entry name" value="HORMA_dom"/>
</dbReference>
<feature type="compositionally biased region" description="Polar residues" evidence="6">
    <location>
        <begin position="575"/>
        <end position="591"/>
    </location>
</feature>
<feature type="region of interest" description="Disordered" evidence="6">
    <location>
        <begin position="252"/>
        <end position="327"/>
    </location>
</feature>
<dbReference type="Pfam" id="PF02301">
    <property type="entry name" value="HORMA"/>
    <property type="match status" value="1"/>
</dbReference>
<dbReference type="InterPro" id="IPR051294">
    <property type="entry name" value="HORMA_MeioticProgression"/>
</dbReference>
<evidence type="ECO:0000256" key="3">
    <source>
        <dbReference type="ARBA" id="ARBA00022454"/>
    </source>
</evidence>
<feature type="non-terminal residue" evidence="8">
    <location>
        <position position="646"/>
    </location>
</feature>
<feature type="compositionally biased region" description="Basic residues" evidence="6">
    <location>
        <begin position="518"/>
        <end position="530"/>
    </location>
</feature>
<comment type="subcellular location">
    <subcellularLocation>
        <location evidence="2">Chromosome</location>
    </subcellularLocation>
    <subcellularLocation>
        <location evidence="1">Nucleus</location>
    </subcellularLocation>
</comment>
<feature type="compositionally biased region" description="Low complexity" evidence="6">
    <location>
        <begin position="496"/>
        <end position="513"/>
    </location>
</feature>
<dbReference type="GO" id="GO:0005634">
    <property type="term" value="C:nucleus"/>
    <property type="evidence" value="ECO:0007669"/>
    <property type="project" value="UniProtKB-SubCell"/>
</dbReference>
<feature type="region of interest" description="Disordered" evidence="6">
    <location>
        <begin position="409"/>
        <end position="460"/>
    </location>
</feature>
<dbReference type="PANTHER" id="PTHR48225:SF7">
    <property type="entry name" value="MEIOSIS-SPECIFIC PROTEIN HOP1"/>
    <property type="match status" value="1"/>
</dbReference>
<feature type="compositionally biased region" description="Polar residues" evidence="6">
    <location>
        <begin position="445"/>
        <end position="454"/>
    </location>
</feature>
<evidence type="ECO:0000313" key="8">
    <source>
        <dbReference type="EMBL" id="AKI32376.1"/>
    </source>
</evidence>
<evidence type="ECO:0000256" key="1">
    <source>
        <dbReference type="ARBA" id="ARBA00004123"/>
    </source>
</evidence>
<feature type="compositionally biased region" description="Basic residues" evidence="6">
    <location>
        <begin position="636"/>
        <end position="646"/>
    </location>
</feature>
<dbReference type="SUPFAM" id="SSF56019">
    <property type="entry name" value="The spindle assembly checkpoint protein mad2"/>
    <property type="match status" value="1"/>
</dbReference>
<feature type="compositionally biased region" description="Basic and acidic residues" evidence="6">
    <location>
        <begin position="306"/>
        <end position="316"/>
    </location>
</feature>
<dbReference type="Gene3D" id="3.30.900.10">
    <property type="entry name" value="HORMA domain"/>
    <property type="match status" value="1"/>
</dbReference>
<evidence type="ECO:0000256" key="2">
    <source>
        <dbReference type="ARBA" id="ARBA00004286"/>
    </source>
</evidence>
<feature type="compositionally biased region" description="Basic and acidic residues" evidence="6">
    <location>
        <begin position="269"/>
        <end position="281"/>
    </location>
</feature>
<evidence type="ECO:0000256" key="6">
    <source>
        <dbReference type="SAM" id="MobiDB-lite"/>
    </source>
</evidence>
<keyword evidence="3" id="KW-0158">Chromosome</keyword>
<dbReference type="GO" id="GO:0005694">
    <property type="term" value="C:chromosome"/>
    <property type="evidence" value="ECO:0007669"/>
    <property type="project" value="UniProtKB-SubCell"/>
</dbReference>
<dbReference type="PROSITE" id="PS50815">
    <property type="entry name" value="HORMA"/>
    <property type="match status" value="1"/>
</dbReference>
<accession>A0A0K0MXL5</accession>
<dbReference type="EMBL" id="KM283879">
    <property type="protein sequence ID" value="AKI32376.1"/>
    <property type="molecule type" value="mRNA"/>
</dbReference>
<dbReference type="InterPro" id="IPR036570">
    <property type="entry name" value="HORMA_dom_sf"/>
</dbReference>
<feature type="domain" description="HORMA" evidence="7">
    <location>
        <begin position="37"/>
        <end position="243"/>
    </location>
</feature>
<dbReference type="AlphaFoldDB" id="A0A0K0MXL5"/>
<reference evidence="8" key="1">
    <citation type="submission" date="2014-08" db="EMBL/GenBank/DDBJ databases">
        <title>Underestimated sexuality in green algae.</title>
        <authorList>
            <person name="Pazoutova M."/>
            <person name="Fucikova K."/>
            <person name="Rindi F."/>
        </authorList>
    </citation>
    <scope>NUCLEOTIDE SEQUENCE</scope>
    <source>
        <strain evidence="8">SAG 84.81</strain>
    </source>
</reference>